<dbReference type="GO" id="GO:0016627">
    <property type="term" value="F:oxidoreductase activity, acting on the CH-CH group of donors"/>
    <property type="evidence" value="ECO:0007669"/>
    <property type="project" value="UniProtKB-ARBA"/>
</dbReference>
<dbReference type="EMBL" id="JAKOGI010000003">
    <property type="protein sequence ID" value="KAJ8452691.1"/>
    <property type="molecule type" value="Genomic_DNA"/>
</dbReference>
<dbReference type="GO" id="GO:0006629">
    <property type="term" value="P:lipid metabolic process"/>
    <property type="evidence" value="ECO:0007669"/>
    <property type="project" value="UniProtKB-ARBA"/>
</dbReference>
<evidence type="ECO:0000313" key="2">
    <source>
        <dbReference type="EMBL" id="KAJ8452691.1"/>
    </source>
</evidence>
<proteinExistence type="predicted"/>
<dbReference type="Gene3D" id="3.40.50.720">
    <property type="entry name" value="NAD(P)-binding Rossmann-like Domain"/>
    <property type="match status" value="1"/>
</dbReference>
<reference evidence="2" key="1">
    <citation type="submission" date="2022-04" db="EMBL/GenBank/DDBJ databases">
        <title>Carnegiea gigantea Genome sequencing and assembly v2.</title>
        <authorList>
            <person name="Copetti D."/>
            <person name="Sanderson M.J."/>
            <person name="Burquez A."/>
            <person name="Wojciechowski M.F."/>
        </authorList>
    </citation>
    <scope>NUCLEOTIDE SEQUENCE</scope>
    <source>
        <strain evidence="2">SGP5-SGP5p</strain>
        <tissue evidence="2">Aerial part</tissue>
    </source>
</reference>
<dbReference type="Pfam" id="PF22917">
    <property type="entry name" value="PRISE"/>
    <property type="match status" value="1"/>
</dbReference>
<name>A0A9Q1L1J7_9CARY</name>
<comment type="caution">
    <text evidence="2">The sequence shown here is derived from an EMBL/GenBank/DDBJ whole genome shotgun (WGS) entry which is preliminary data.</text>
</comment>
<dbReference type="SUPFAM" id="SSF51735">
    <property type="entry name" value="NAD(P)-binding Rossmann-fold domains"/>
    <property type="match status" value="1"/>
</dbReference>
<accession>A0A9Q1L1J7</accession>
<protein>
    <recommendedName>
        <fullName evidence="1">PRISE-like Rossmann-fold domain-containing protein</fullName>
    </recommendedName>
</protein>
<sequence length="570" mass="64759">MALKKSNSTRVAAIFGVTGLVGKELARRLTSKYSWKVYGIARRDERITRQRSINCQLFQFISCDLLDPSDTQKKLSSLEDVTHIFWITWANQFPLDSPECCDQNEAMLSNALDAILPKAKSLRHVALQTGTKHYVSLKGPMIIRDDSPIFDEDCPRAEPGHNFYYVLEDLLKERLDSKIPWSVQRPGLITGCSKRTSFNFMGCLGVYGSICKHLNLPFVFGGSRECWEETWIDVSDARLVAEQHIWASTNDKVSSTEGQAFNAINGSCFTWKEMWPDIARKFGLQVPENVFCPEFLYSKAMADKEGIWQEIVQKEELLDTEIEELANWAFLDILFRCPLRLVGTRAKADRMGFRMRYTALESVSPCEAFKVGHQQEVFFWSGDDQGGMYIPNPFHKHVSRSYQHWKQDMVMKATNFHDKTGNYFLGFYAKRSIAYSQKQTCRLKSSHDGKQVHDRIPDNNETTVLPVSTVLRTVRITIAAARASSPDVGSSMKMIEGFATSSTPMCTLVLGGVPQRLKANQKPGNLPEKDALAPWHLAAKSKVSLTFSEDEISHEQHKWVKRVAVYIHNI</sequence>
<dbReference type="CDD" id="cd08948">
    <property type="entry name" value="5beta-POR_like_SDR_a"/>
    <property type="match status" value="1"/>
</dbReference>
<dbReference type="InterPro" id="IPR036291">
    <property type="entry name" value="NAD(P)-bd_dom_sf"/>
</dbReference>
<dbReference type="AlphaFoldDB" id="A0A9Q1L1J7"/>
<feature type="domain" description="PRISE-like Rossmann-fold" evidence="1">
    <location>
        <begin position="71"/>
        <end position="311"/>
    </location>
</feature>
<dbReference type="InterPro" id="IPR055222">
    <property type="entry name" value="PRISE-like_Rossmann-fold"/>
</dbReference>
<keyword evidence="3" id="KW-1185">Reference proteome</keyword>
<evidence type="ECO:0000313" key="3">
    <source>
        <dbReference type="Proteomes" id="UP001153076"/>
    </source>
</evidence>
<organism evidence="2 3">
    <name type="scientific">Carnegiea gigantea</name>
    <dbReference type="NCBI Taxonomy" id="171969"/>
    <lineage>
        <taxon>Eukaryota</taxon>
        <taxon>Viridiplantae</taxon>
        <taxon>Streptophyta</taxon>
        <taxon>Embryophyta</taxon>
        <taxon>Tracheophyta</taxon>
        <taxon>Spermatophyta</taxon>
        <taxon>Magnoliopsida</taxon>
        <taxon>eudicotyledons</taxon>
        <taxon>Gunneridae</taxon>
        <taxon>Pentapetalae</taxon>
        <taxon>Caryophyllales</taxon>
        <taxon>Cactineae</taxon>
        <taxon>Cactaceae</taxon>
        <taxon>Cactoideae</taxon>
        <taxon>Echinocereeae</taxon>
        <taxon>Carnegiea</taxon>
    </lineage>
</organism>
<dbReference type="Proteomes" id="UP001153076">
    <property type="component" value="Unassembled WGS sequence"/>
</dbReference>
<gene>
    <name evidence="2" type="ORF">Cgig2_005027</name>
</gene>
<dbReference type="PANTHER" id="PTHR32487">
    <property type="entry name" value="3-OXO-DELTA(4,5)-STEROID 5-BETA-REDUCTASE"/>
    <property type="match status" value="1"/>
</dbReference>
<dbReference type="PANTHER" id="PTHR32487:SF12">
    <property type="entry name" value="3-OXO-DELTA(4,5)-STEROID 5-BETA-REDUCTASE"/>
    <property type="match status" value="1"/>
</dbReference>
<dbReference type="OrthoDB" id="1731983at2759"/>
<evidence type="ECO:0000259" key="1">
    <source>
        <dbReference type="Pfam" id="PF22917"/>
    </source>
</evidence>